<keyword evidence="3" id="KW-0067">ATP-binding</keyword>
<dbReference type="PANTHER" id="PTHR14187">
    <property type="entry name" value="ALPHA KINASE/ELONGATION FACTOR 2 KINASE"/>
    <property type="match status" value="1"/>
</dbReference>
<gene>
    <name evidence="4" type="ORF">MAR_032627</name>
</gene>
<sequence length="513" mass="58794">MSLPAPNQEVKAAVVVGIDFGTTYSGYAFMFTSDPTSIYTAMGEEREPTCVLLNPDKTFNAFGKQALEKYAELEPEEHQSHYFFHHFKMKLYESKKLTRETFILDQTGKDMKAMDVYSIVLQYFNRAVMQQVGQVKNDQPVQGFSSKHILWMLSMPAIWTEYARKFMREAATNAGLENFKLVLEPEAGALYAVDKLLNIREVKSADKFPVGHKYILADLGGGTVDICVHEIVKGRNLCELYRATGDYAGGSRVNHEFEQFFVRLFGAPALENFRRNCTHSYQEFIQNIERKKCMFSQNTEKVTLILDSDYVTLVENDNGETIEDMISGSRYRDRVHYKKAGRRLIVNNDVVKEFFDSSVDVIIANLKEILSACHEDIITSLLLVGGYSESPYVIERLQREFCQLQTVIVKDGRLAVMKGAVMMGLKSRCIIQRRARFTYGFRKTELFIEGEHLEQFKYNHDGKIWCIGVFDKVIQKGQLLQHKQEFSRNFCNVFKRPDKTASSVYITVAVSKA</sequence>
<name>A0ABY7F759_MYAAR</name>
<organism evidence="4 5">
    <name type="scientific">Mya arenaria</name>
    <name type="common">Soft-shell clam</name>
    <dbReference type="NCBI Taxonomy" id="6604"/>
    <lineage>
        <taxon>Eukaryota</taxon>
        <taxon>Metazoa</taxon>
        <taxon>Spiralia</taxon>
        <taxon>Lophotrochozoa</taxon>
        <taxon>Mollusca</taxon>
        <taxon>Bivalvia</taxon>
        <taxon>Autobranchia</taxon>
        <taxon>Heteroconchia</taxon>
        <taxon>Euheterodonta</taxon>
        <taxon>Imparidentia</taxon>
        <taxon>Neoheterodontei</taxon>
        <taxon>Myida</taxon>
        <taxon>Myoidea</taxon>
        <taxon>Myidae</taxon>
        <taxon>Mya</taxon>
    </lineage>
</organism>
<proteinExistence type="inferred from homology"/>
<reference evidence="4" key="1">
    <citation type="submission" date="2022-11" db="EMBL/GenBank/DDBJ databases">
        <title>Centuries of genome instability and evolution in soft-shell clam transmissible cancer (bioRxiv).</title>
        <authorList>
            <person name="Hart S.F.M."/>
            <person name="Yonemitsu M.A."/>
            <person name="Giersch R.M."/>
            <person name="Beal B.F."/>
            <person name="Arriagada G."/>
            <person name="Davis B.W."/>
            <person name="Ostrander E.A."/>
            <person name="Goff S.P."/>
            <person name="Metzger M.J."/>
        </authorList>
    </citation>
    <scope>NUCLEOTIDE SEQUENCE</scope>
    <source>
        <strain evidence="4">MELC-2E11</strain>
        <tissue evidence="4">Siphon/mantle</tissue>
    </source>
</reference>
<dbReference type="EMBL" id="CP111021">
    <property type="protein sequence ID" value="WAR18033.1"/>
    <property type="molecule type" value="Genomic_DNA"/>
</dbReference>
<accession>A0ABY7F759</accession>
<dbReference type="Gene3D" id="3.30.420.40">
    <property type="match status" value="2"/>
</dbReference>
<dbReference type="Proteomes" id="UP001164746">
    <property type="component" value="Chromosome 10"/>
</dbReference>
<dbReference type="PANTHER" id="PTHR14187:SF5">
    <property type="entry name" value="HEAT SHOCK 70 KDA PROTEIN 12A"/>
    <property type="match status" value="1"/>
</dbReference>
<evidence type="ECO:0000256" key="3">
    <source>
        <dbReference type="ARBA" id="ARBA00022840"/>
    </source>
</evidence>
<keyword evidence="2" id="KW-0547">Nucleotide-binding</keyword>
<dbReference type="Pfam" id="PF00012">
    <property type="entry name" value="HSP70"/>
    <property type="match status" value="1"/>
</dbReference>
<dbReference type="CDD" id="cd10229">
    <property type="entry name" value="ASKHA_NBD_HSP70_HSPA12"/>
    <property type="match status" value="1"/>
</dbReference>
<evidence type="ECO:0000256" key="2">
    <source>
        <dbReference type="ARBA" id="ARBA00022741"/>
    </source>
</evidence>
<dbReference type="InterPro" id="IPR013126">
    <property type="entry name" value="Hsp_70_fam"/>
</dbReference>
<dbReference type="Gene3D" id="3.90.640.10">
    <property type="entry name" value="Actin, Chain A, domain 4"/>
    <property type="match status" value="1"/>
</dbReference>
<keyword evidence="5" id="KW-1185">Reference proteome</keyword>
<dbReference type="SUPFAM" id="SSF53067">
    <property type="entry name" value="Actin-like ATPase domain"/>
    <property type="match status" value="2"/>
</dbReference>
<evidence type="ECO:0000256" key="1">
    <source>
        <dbReference type="ARBA" id="ARBA00007381"/>
    </source>
</evidence>
<comment type="similarity">
    <text evidence="1">Belongs to the heat shock protein 70 family.</text>
</comment>
<protein>
    <submittedName>
        <fullName evidence="4">HS12A-like protein</fullName>
    </submittedName>
</protein>
<evidence type="ECO:0000313" key="4">
    <source>
        <dbReference type="EMBL" id="WAR18033.1"/>
    </source>
</evidence>
<dbReference type="InterPro" id="IPR043129">
    <property type="entry name" value="ATPase_NBD"/>
</dbReference>
<evidence type="ECO:0000313" key="5">
    <source>
        <dbReference type="Proteomes" id="UP001164746"/>
    </source>
</evidence>